<evidence type="ECO:0000313" key="5">
    <source>
        <dbReference type="Proteomes" id="UP001252243"/>
    </source>
</evidence>
<evidence type="ECO:0000256" key="1">
    <source>
        <dbReference type="ARBA" id="ARBA00006174"/>
    </source>
</evidence>
<dbReference type="InterPro" id="IPR042183">
    <property type="entry name" value="MmgE/PrpD_sf_1"/>
</dbReference>
<gene>
    <name evidence="4" type="ORF">J2X01_002557</name>
</gene>
<protein>
    <submittedName>
        <fullName evidence="4">2-methylcitrate dehydratase PrpD</fullName>
    </submittedName>
</protein>
<accession>A0ABU1UDI4</accession>
<dbReference type="Gene3D" id="3.30.1330.120">
    <property type="entry name" value="2-methylcitrate dehydratase PrpD"/>
    <property type="match status" value="1"/>
</dbReference>
<keyword evidence="5" id="KW-1185">Reference proteome</keyword>
<dbReference type="InterPro" id="IPR005656">
    <property type="entry name" value="MmgE_PrpD"/>
</dbReference>
<dbReference type="InterPro" id="IPR045336">
    <property type="entry name" value="MmgE_PrpD_N"/>
</dbReference>
<dbReference type="EMBL" id="JAVDVQ010000010">
    <property type="protein sequence ID" value="MDR7083263.1"/>
    <property type="molecule type" value="Genomic_DNA"/>
</dbReference>
<dbReference type="Pfam" id="PF03972">
    <property type="entry name" value="MmgE_PrpD_N"/>
    <property type="match status" value="1"/>
</dbReference>
<dbReference type="Proteomes" id="UP001252243">
    <property type="component" value="Unassembled WGS sequence"/>
</dbReference>
<feature type="domain" description="MmgE/PrpD C-terminal" evidence="3">
    <location>
        <begin position="274"/>
        <end position="449"/>
    </location>
</feature>
<dbReference type="Pfam" id="PF19305">
    <property type="entry name" value="MmgE_PrpD_C"/>
    <property type="match status" value="1"/>
</dbReference>
<organism evidence="4 5">
    <name type="scientific">Arthrobacter ginsengisoli</name>
    <dbReference type="NCBI Taxonomy" id="1356565"/>
    <lineage>
        <taxon>Bacteria</taxon>
        <taxon>Bacillati</taxon>
        <taxon>Actinomycetota</taxon>
        <taxon>Actinomycetes</taxon>
        <taxon>Micrococcales</taxon>
        <taxon>Micrococcaceae</taxon>
        <taxon>Arthrobacter</taxon>
    </lineage>
</organism>
<reference evidence="4 5" key="1">
    <citation type="submission" date="2023-07" db="EMBL/GenBank/DDBJ databases">
        <title>Sorghum-associated microbial communities from plants grown in Nebraska, USA.</title>
        <authorList>
            <person name="Schachtman D."/>
        </authorList>
    </citation>
    <scope>NUCLEOTIDE SEQUENCE [LARGE SCALE GENOMIC DNA]</scope>
    <source>
        <strain evidence="4 5">BE167</strain>
    </source>
</reference>
<dbReference type="PANTHER" id="PTHR16943:SF8">
    <property type="entry name" value="2-METHYLCITRATE DEHYDRATASE"/>
    <property type="match status" value="1"/>
</dbReference>
<dbReference type="PANTHER" id="PTHR16943">
    <property type="entry name" value="2-METHYLCITRATE DEHYDRATASE-RELATED"/>
    <property type="match status" value="1"/>
</dbReference>
<evidence type="ECO:0000313" key="4">
    <source>
        <dbReference type="EMBL" id="MDR7083263.1"/>
    </source>
</evidence>
<feature type="domain" description="MmgE/PrpD N-terminal" evidence="2">
    <location>
        <begin position="9"/>
        <end position="242"/>
    </location>
</feature>
<comment type="similarity">
    <text evidence="1">Belongs to the PrpD family.</text>
</comment>
<dbReference type="InterPro" id="IPR042188">
    <property type="entry name" value="MmgE/PrpD_sf_2"/>
</dbReference>
<comment type="caution">
    <text evidence="4">The sequence shown here is derived from an EMBL/GenBank/DDBJ whole genome shotgun (WGS) entry which is preliminary data.</text>
</comment>
<dbReference type="RefSeq" id="WP_310057690.1">
    <property type="nucleotide sequence ID" value="NZ_JAVDVQ010000010.1"/>
</dbReference>
<dbReference type="Gene3D" id="1.10.4100.10">
    <property type="entry name" value="2-methylcitrate dehydratase PrpD"/>
    <property type="match status" value="1"/>
</dbReference>
<proteinExistence type="inferred from homology"/>
<dbReference type="SUPFAM" id="SSF103378">
    <property type="entry name" value="2-methylcitrate dehydratase PrpD"/>
    <property type="match status" value="1"/>
</dbReference>
<dbReference type="InterPro" id="IPR036148">
    <property type="entry name" value="MmgE/PrpD_sf"/>
</dbReference>
<name>A0ABU1UDI4_9MICC</name>
<dbReference type="InterPro" id="IPR045337">
    <property type="entry name" value="MmgE_PrpD_C"/>
</dbReference>
<sequence length="466" mass="49438">MNTVSTPLRELSEWAATLTIGDIPDEVVTQAKWCVLDLMGVSVAAAGDEAITRLIAAERKLDDSAQARVLIRGERFSVPVAARINAFAASLTELADNVAVHANESNIPLAIAHGEHHGTAGEDLLVAVVVGAEVARRLHDVYYDTKKSERDFPIGVPSALNTFGSSFTAARLLGAGPGGMFDTANVALNLIASALETSVLTGSMLKPMLFGGWPASAGYTAAVYASQGLTAAVDSLESPSGGWLHGAAQSWNTDEFTRDLGSRWELQRPDRKRHASCGFSHAALDGVLELSHANVSSSSLDQIDRIEVRLFPFGAQTVGGPAEGITTSNAAKFNLRYLIASALQSGGVITMKDTDETIIPTRLADPEFQSLMGKVSVERDSNITLASRFSADVSMVLADGERQTTFVQHARGKGTNQLSKAEINEKYTGLAAPVLGDERAEQLRSAVDELQSLPNVSSLVDLLVLP</sequence>
<evidence type="ECO:0000259" key="2">
    <source>
        <dbReference type="Pfam" id="PF03972"/>
    </source>
</evidence>
<evidence type="ECO:0000259" key="3">
    <source>
        <dbReference type="Pfam" id="PF19305"/>
    </source>
</evidence>